<evidence type="ECO:0000313" key="2">
    <source>
        <dbReference type="Proteomes" id="UP000241566"/>
    </source>
</evidence>
<name>A0ABX5GE81_PHOLE</name>
<sequence length="100" mass="11451">MSIIKRHMEEVEDKFRVATDIAIRAGVLQQCEYCESTVFQGDEDIEDAYRLGNTLYTSGEVSDLFESRREMTDAIKDTVESGDHAADCCYYCHDKMYGDD</sequence>
<protein>
    <submittedName>
        <fullName evidence="1">Uncharacterized protein</fullName>
    </submittedName>
</protein>
<organism evidence="1 2">
    <name type="scientific">Photobacterium leiognathi</name>
    <dbReference type="NCBI Taxonomy" id="553611"/>
    <lineage>
        <taxon>Bacteria</taxon>
        <taxon>Pseudomonadati</taxon>
        <taxon>Pseudomonadota</taxon>
        <taxon>Gammaproteobacteria</taxon>
        <taxon>Vibrionales</taxon>
        <taxon>Vibrionaceae</taxon>
        <taxon>Photobacterium</taxon>
    </lineage>
</organism>
<dbReference type="Gene3D" id="1.10.10.1920">
    <property type="match status" value="1"/>
</dbReference>
<keyword evidence="2" id="KW-1185">Reference proteome</keyword>
<dbReference type="InterPro" id="IPR048531">
    <property type="entry name" value="ea8_5-like"/>
</dbReference>
<evidence type="ECO:0000313" key="1">
    <source>
        <dbReference type="EMBL" id="PSV80710.1"/>
    </source>
</evidence>
<reference evidence="1 2" key="1">
    <citation type="submission" date="2018-01" db="EMBL/GenBank/DDBJ databases">
        <title>Whole genome sequencing of Histamine producing bacteria.</title>
        <authorList>
            <person name="Butler K."/>
        </authorList>
    </citation>
    <scope>NUCLEOTIDE SEQUENCE [LARGE SCALE GENOMIC DNA]</scope>
    <source>
        <strain evidence="1 2">ATCC 25521</strain>
    </source>
</reference>
<dbReference type="Pfam" id="PF20735">
    <property type="entry name" value="Lambda_ea8_5"/>
    <property type="match status" value="1"/>
</dbReference>
<dbReference type="InterPro" id="IPR048532">
    <property type="entry name" value="ea8_5-like_sf"/>
</dbReference>
<accession>A0ABX5GE81</accession>
<gene>
    <name evidence="1" type="ORF">CTM94_13225</name>
</gene>
<proteinExistence type="predicted"/>
<dbReference type="EMBL" id="PYOI01000019">
    <property type="protein sequence ID" value="PSV80710.1"/>
    <property type="molecule type" value="Genomic_DNA"/>
</dbReference>
<comment type="caution">
    <text evidence="1">The sequence shown here is derived from an EMBL/GenBank/DDBJ whole genome shotgun (WGS) entry which is preliminary data.</text>
</comment>
<dbReference type="Proteomes" id="UP000241566">
    <property type="component" value="Unassembled WGS sequence"/>
</dbReference>
<dbReference type="RefSeq" id="WP_045065584.1">
    <property type="nucleotide sequence ID" value="NZ_CP131601.1"/>
</dbReference>